<name>X0T921_9ZZZZ</name>
<dbReference type="AlphaFoldDB" id="X0T921"/>
<sequence>AVEPRDVPPTVEVVEPAPTLIAAPFSGRLELQTNYLPAVVAFINRAIEENIPSDEWIASGRSDVREPHALICSSESFNLLSAELGNIWDKLDSATLFVD</sequence>
<protein>
    <submittedName>
        <fullName evidence="1">Uncharacterized protein</fullName>
    </submittedName>
</protein>
<gene>
    <name evidence="1" type="ORF">S01H1_23992</name>
</gene>
<evidence type="ECO:0000313" key="1">
    <source>
        <dbReference type="EMBL" id="GAF89714.1"/>
    </source>
</evidence>
<comment type="caution">
    <text evidence="1">The sequence shown here is derived from an EMBL/GenBank/DDBJ whole genome shotgun (WGS) entry which is preliminary data.</text>
</comment>
<feature type="non-terminal residue" evidence="1">
    <location>
        <position position="1"/>
    </location>
</feature>
<reference evidence="1" key="1">
    <citation type="journal article" date="2014" name="Front. Microbiol.">
        <title>High frequency of phylogenetically diverse reductive dehalogenase-homologous genes in deep subseafloor sedimentary metagenomes.</title>
        <authorList>
            <person name="Kawai M."/>
            <person name="Futagami T."/>
            <person name="Toyoda A."/>
            <person name="Takaki Y."/>
            <person name="Nishi S."/>
            <person name="Hori S."/>
            <person name="Arai W."/>
            <person name="Tsubouchi T."/>
            <person name="Morono Y."/>
            <person name="Uchiyama I."/>
            <person name="Ito T."/>
            <person name="Fujiyama A."/>
            <person name="Inagaki F."/>
            <person name="Takami H."/>
        </authorList>
    </citation>
    <scope>NUCLEOTIDE SEQUENCE</scope>
    <source>
        <strain evidence="1">Expedition CK06-06</strain>
    </source>
</reference>
<organism evidence="1">
    <name type="scientific">marine sediment metagenome</name>
    <dbReference type="NCBI Taxonomy" id="412755"/>
    <lineage>
        <taxon>unclassified sequences</taxon>
        <taxon>metagenomes</taxon>
        <taxon>ecological metagenomes</taxon>
    </lineage>
</organism>
<dbReference type="EMBL" id="BARS01014070">
    <property type="protein sequence ID" value="GAF89714.1"/>
    <property type="molecule type" value="Genomic_DNA"/>
</dbReference>
<accession>X0T921</accession>
<proteinExistence type="predicted"/>
<feature type="non-terminal residue" evidence="1">
    <location>
        <position position="99"/>
    </location>
</feature>